<dbReference type="PATRIC" id="fig|1196324.3.peg.690"/>
<gene>
    <name evidence="1" type="ORF">A374_03409</name>
</gene>
<keyword evidence="2" id="KW-1185">Reference proteome</keyword>
<dbReference type="Pfam" id="PF07307">
    <property type="entry name" value="HEPPP_synt_1"/>
    <property type="match status" value="1"/>
</dbReference>
<dbReference type="STRING" id="1196324.A374_03409"/>
<sequence>MRISEKVDQLNEYVKQTMKHSFLKEYVTNPILNQDKGILAYCLLKEADLSDEKLQENYAAIMLVQQALDTHETILHITSHQIKERQLTVLAGDYYSSLYYYMLSHCEDIPLIRSLSIGIQDVNEQKMSLFYASEEASNQAAIVKNIESALLRQVALYVGKKEYIPFIEDYLLITAVSQCPDSPFSPFFDSLKNEALRLQSLVADLSQPQAHKAVTETRMRALSEASHHLLREEG</sequence>
<dbReference type="GO" id="GO:0009234">
    <property type="term" value="P:menaquinone biosynthetic process"/>
    <property type="evidence" value="ECO:0007669"/>
    <property type="project" value="InterPro"/>
</dbReference>
<comment type="caution">
    <text evidence="1">The sequence shown here is derived from an EMBL/GenBank/DDBJ whole genome shotgun (WGS) entry which is preliminary data.</text>
</comment>
<dbReference type="Proteomes" id="UP000004080">
    <property type="component" value="Unassembled WGS sequence"/>
</dbReference>
<name>I8J490_9BACL</name>
<dbReference type="AlphaFoldDB" id="I8J490"/>
<organism evidence="1 2">
    <name type="scientific">Fictibacillus macauensis ZFHKF-1</name>
    <dbReference type="NCBI Taxonomy" id="1196324"/>
    <lineage>
        <taxon>Bacteria</taxon>
        <taxon>Bacillati</taxon>
        <taxon>Bacillota</taxon>
        <taxon>Bacilli</taxon>
        <taxon>Bacillales</taxon>
        <taxon>Fictibacillaceae</taxon>
        <taxon>Fictibacillus</taxon>
    </lineage>
</organism>
<dbReference type="Gene3D" id="1.20.120.1450">
    <property type="match status" value="1"/>
</dbReference>
<accession>I8J490</accession>
<dbReference type="eggNOG" id="COG0142">
    <property type="taxonomic scope" value="Bacteria"/>
</dbReference>
<protein>
    <submittedName>
        <fullName evidence="1">Heptaprenyl diphosphate synthase component I</fullName>
    </submittedName>
</protein>
<evidence type="ECO:0000313" key="1">
    <source>
        <dbReference type="EMBL" id="EIT86586.1"/>
    </source>
</evidence>
<evidence type="ECO:0000313" key="2">
    <source>
        <dbReference type="Proteomes" id="UP000004080"/>
    </source>
</evidence>
<dbReference type="EMBL" id="AKKV01000020">
    <property type="protein sequence ID" value="EIT86586.1"/>
    <property type="molecule type" value="Genomic_DNA"/>
</dbReference>
<proteinExistence type="predicted"/>
<reference evidence="1 2" key="1">
    <citation type="journal article" date="2012" name="J. Bacteriol.">
        <title>Genome of Bacillus macauensis ZFHKF-1, a Long-Chain-Forming Bacterium.</title>
        <authorList>
            <person name="Cai L."/>
            <person name="Zhang T."/>
        </authorList>
    </citation>
    <scope>NUCLEOTIDE SEQUENCE [LARGE SCALE GENOMIC DNA]</scope>
    <source>
        <strain evidence="1 2">ZFHKF-1</strain>
    </source>
</reference>
<dbReference type="InterPro" id="IPR009920">
    <property type="entry name" value="HEPPP_synth_su1"/>
</dbReference>